<dbReference type="GO" id="GO:0000976">
    <property type="term" value="F:transcription cis-regulatory region binding"/>
    <property type="evidence" value="ECO:0007669"/>
    <property type="project" value="TreeGrafter"/>
</dbReference>
<dbReference type="InterPro" id="IPR011006">
    <property type="entry name" value="CheY-like_superfamily"/>
</dbReference>
<evidence type="ECO:0000313" key="11">
    <source>
        <dbReference type="Proteomes" id="UP000239590"/>
    </source>
</evidence>
<accession>A0A2S7IKX0</accession>
<dbReference type="GO" id="GO:0006355">
    <property type="term" value="P:regulation of DNA-templated transcription"/>
    <property type="evidence" value="ECO:0007669"/>
    <property type="project" value="InterPro"/>
</dbReference>
<evidence type="ECO:0000256" key="5">
    <source>
        <dbReference type="ARBA" id="ARBA00023163"/>
    </source>
</evidence>
<evidence type="ECO:0000256" key="6">
    <source>
        <dbReference type="PROSITE-ProRule" id="PRU00169"/>
    </source>
</evidence>
<dbReference type="GO" id="GO:0005829">
    <property type="term" value="C:cytosol"/>
    <property type="evidence" value="ECO:0007669"/>
    <property type="project" value="TreeGrafter"/>
</dbReference>
<dbReference type="Gene3D" id="6.10.250.690">
    <property type="match status" value="1"/>
</dbReference>
<feature type="domain" description="OmpR/PhoB-type" evidence="9">
    <location>
        <begin position="126"/>
        <end position="224"/>
    </location>
</feature>
<dbReference type="InterPro" id="IPR036388">
    <property type="entry name" value="WH-like_DNA-bd_sf"/>
</dbReference>
<evidence type="ECO:0000256" key="7">
    <source>
        <dbReference type="PROSITE-ProRule" id="PRU01091"/>
    </source>
</evidence>
<feature type="domain" description="Response regulatory" evidence="8">
    <location>
        <begin position="2"/>
        <end position="116"/>
    </location>
</feature>
<evidence type="ECO:0000256" key="3">
    <source>
        <dbReference type="ARBA" id="ARBA00023015"/>
    </source>
</evidence>
<evidence type="ECO:0000259" key="8">
    <source>
        <dbReference type="PROSITE" id="PS50110"/>
    </source>
</evidence>
<dbReference type="SMART" id="SM00448">
    <property type="entry name" value="REC"/>
    <property type="match status" value="1"/>
</dbReference>
<dbReference type="SUPFAM" id="SSF52172">
    <property type="entry name" value="CheY-like"/>
    <property type="match status" value="1"/>
</dbReference>
<dbReference type="Pfam" id="PF00486">
    <property type="entry name" value="Trans_reg_C"/>
    <property type="match status" value="1"/>
</dbReference>
<keyword evidence="1 6" id="KW-0597">Phosphoprotein</keyword>
<reference evidence="11" key="1">
    <citation type="submission" date="2018-02" db="EMBL/GenBank/DDBJ databases">
        <title>Genome sequencing of Solimonas sp. HR-BB.</title>
        <authorList>
            <person name="Lee Y."/>
            <person name="Jeon C.O."/>
        </authorList>
    </citation>
    <scope>NUCLEOTIDE SEQUENCE [LARGE SCALE GENOMIC DNA]</scope>
    <source>
        <strain evidence="11">HR-U</strain>
    </source>
</reference>
<dbReference type="GO" id="GO:0000156">
    <property type="term" value="F:phosphorelay response regulator activity"/>
    <property type="evidence" value="ECO:0007669"/>
    <property type="project" value="TreeGrafter"/>
</dbReference>
<dbReference type="PANTHER" id="PTHR48111:SF22">
    <property type="entry name" value="REGULATOR OF RPOS"/>
    <property type="match status" value="1"/>
</dbReference>
<keyword evidence="11" id="KW-1185">Reference proteome</keyword>
<dbReference type="PROSITE" id="PS51755">
    <property type="entry name" value="OMPR_PHOB"/>
    <property type="match status" value="1"/>
</dbReference>
<dbReference type="Proteomes" id="UP000239590">
    <property type="component" value="Unassembled WGS sequence"/>
</dbReference>
<dbReference type="InterPro" id="IPR039420">
    <property type="entry name" value="WalR-like"/>
</dbReference>
<feature type="DNA-binding region" description="OmpR/PhoB-type" evidence="7">
    <location>
        <begin position="126"/>
        <end position="224"/>
    </location>
</feature>
<feature type="modified residue" description="4-aspartylphosphate" evidence="6">
    <location>
        <position position="51"/>
    </location>
</feature>
<keyword evidence="3" id="KW-0805">Transcription regulation</keyword>
<keyword evidence="2" id="KW-0902">Two-component regulatory system</keyword>
<keyword evidence="4 7" id="KW-0238">DNA-binding</keyword>
<dbReference type="InterPro" id="IPR001867">
    <property type="entry name" value="OmpR/PhoB-type_DNA-bd"/>
</dbReference>
<organism evidence="10 11">
    <name type="scientific">Siphonobacter curvatus</name>
    <dbReference type="NCBI Taxonomy" id="2094562"/>
    <lineage>
        <taxon>Bacteria</taxon>
        <taxon>Pseudomonadati</taxon>
        <taxon>Bacteroidota</taxon>
        <taxon>Cytophagia</taxon>
        <taxon>Cytophagales</taxon>
        <taxon>Cytophagaceae</taxon>
        <taxon>Siphonobacter</taxon>
    </lineage>
</organism>
<dbReference type="PANTHER" id="PTHR48111">
    <property type="entry name" value="REGULATOR OF RPOS"/>
    <property type="match status" value="1"/>
</dbReference>
<name>A0A2S7IKX0_9BACT</name>
<dbReference type="OrthoDB" id="5343479at2"/>
<dbReference type="RefSeq" id="WP_104709507.1">
    <property type="nucleotide sequence ID" value="NZ_PTRA01000001.1"/>
</dbReference>
<dbReference type="Gene3D" id="1.10.10.10">
    <property type="entry name" value="Winged helix-like DNA-binding domain superfamily/Winged helix DNA-binding domain"/>
    <property type="match status" value="1"/>
</dbReference>
<gene>
    <name evidence="10" type="ORF">C5O19_00950</name>
</gene>
<dbReference type="AlphaFoldDB" id="A0A2S7IKX0"/>
<dbReference type="FunFam" id="1.10.10.10:FF:000005">
    <property type="entry name" value="Two-component system response regulator"/>
    <property type="match status" value="1"/>
</dbReference>
<comment type="caution">
    <text evidence="10">The sequence shown here is derived from an EMBL/GenBank/DDBJ whole genome shotgun (WGS) entry which is preliminary data.</text>
</comment>
<dbReference type="Pfam" id="PF00072">
    <property type="entry name" value="Response_reg"/>
    <property type="match status" value="1"/>
</dbReference>
<dbReference type="InterPro" id="IPR001789">
    <property type="entry name" value="Sig_transdc_resp-reg_receiver"/>
</dbReference>
<dbReference type="Gene3D" id="3.40.50.2300">
    <property type="match status" value="1"/>
</dbReference>
<evidence type="ECO:0000313" key="10">
    <source>
        <dbReference type="EMBL" id="PQA58278.1"/>
    </source>
</evidence>
<sequence>MKILIVEDEHEVASFIKSGLEDYGLEADVAEDALKAQQLLKEQEYGTVILDVNLPIMNGFELCKIIRDRYENVSILMLTAFGTTENVLTGFDAGADDYLVKPFEFRELMARLRALNRRRLAVPAEAVVLKLADLEYNQKSKTVKRDNHKISLTARELALLEFFMKNQNRALSRSEIAEKVWDVNFDTGTNVVDVYVNYLRKKIDKDFSPKLIHTISGIGYIMQEAED</sequence>
<evidence type="ECO:0000256" key="1">
    <source>
        <dbReference type="ARBA" id="ARBA00022553"/>
    </source>
</evidence>
<dbReference type="CDD" id="cd00383">
    <property type="entry name" value="trans_reg_C"/>
    <property type="match status" value="1"/>
</dbReference>
<keyword evidence="5" id="KW-0804">Transcription</keyword>
<evidence type="ECO:0000256" key="2">
    <source>
        <dbReference type="ARBA" id="ARBA00023012"/>
    </source>
</evidence>
<dbReference type="EMBL" id="PTRA01000001">
    <property type="protein sequence ID" value="PQA58278.1"/>
    <property type="molecule type" value="Genomic_DNA"/>
</dbReference>
<evidence type="ECO:0000259" key="9">
    <source>
        <dbReference type="PROSITE" id="PS51755"/>
    </source>
</evidence>
<dbReference type="SMART" id="SM00862">
    <property type="entry name" value="Trans_reg_C"/>
    <property type="match status" value="1"/>
</dbReference>
<evidence type="ECO:0000256" key="4">
    <source>
        <dbReference type="ARBA" id="ARBA00023125"/>
    </source>
</evidence>
<protein>
    <submittedName>
        <fullName evidence="10">DNA-binding response regulator</fullName>
    </submittedName>
</protein>
<dbReference type="GO" id="GO:0032993">
    <property type="term" value="C:protein-DNA complex"/>
    <property type="evidence" value="ECO:0007669"/>
    <property type="project" value="TreeGrafter"/>
</dbReference>
<dbReference type="PROSITE" id="PS50110">
    <property type="entry name" value="RESPONSE_REGULATORY"/>
    <property type="match status" value="1"/>
</dbReference>
<proteinExistence type="predicted"/>